<accession>A0A1H4GD07</accession>
<reference evidence="1 2" key="1">
    <citation type="submission" date="2016-10" db="EMBL/GenBank/DDBJ databases">
        <authorList>
            <person name="de Groot N.N."/>
        </authorList>
    </citation>
    <scope>NUCLEOTIDE SEQUENCE [LARGE SCALE GENOMIC DNA]</scope>
    <source>
        <strain evidence="1 2">NLAE-zl-G339</strain>
    </source>
</reference>
<evidence type="ECO:0000313" key="1">
    <source>
        <dbReference type="EMBL" id="SEB07489.1"/>
    </source>
</evidence>
<dbReference type="AlphaFoldDB" id="A0A1H4GD07"/>
<dbReference type="EMBL" id="FNRP01000028">
    <property type="protein sequence ID" value="SEB07489.1"/>
    <property type="molecule type" value="Genomic_DNA"/>
</dbReference>
<dbReference type="Pfam" id="PF14284">
    <property type="entry name" value="PcfJ"/>
    <property type="match status" value="1"/>
</dbReference>
<dbReference type="RefSeq" id="WP_074707946.1">
    <property type="nucleotide sequence ID" value="NZ_FNRP01000028.1"/>
</dbReference>
<organism evidence="1 2">
    <name type="scientific">Bacteroides xylanisolvens</name>
    <dbReference type="NCBI Taxonomy" id="371601"/>
    <lineage>
        <taxon>Bacteria</taxon>
        <taxon>Pseudomonadati</taxon>
        <taxon>Bacteroidota</taxon>
        <taxon>Bacteroidia</taxon>
        <taxon>Bacteroidales</taxon>
        <taxon>Bacteroidaceae</taxon>
        <taxon>Bacteroides</taxon>
    </lineage>
</organism>
<sequence length="422" mass="49493">MRPKTRFQYDVVAANEKLLQLTEAPIEWAYQKTINHYAYRTASGKTTCMDCGHQWSTEHHSKYVRCPKCNAYLKIKDTRLRTMTDKSYFSIVSTQDGLQLQRIFLMEVKTVKGSPAQKSVMEIARYWTNEQGKTAVTALKRTMGFYRDTFVRDGNLELRYDNEVYAYLSDCYVYPHYEVLPILKRNGLRGSIADMPFQALIQGLLKDSRIETLLKTGRKRELSYFLNHQRELDACWASLRIVLRHNYKIADVSLWVDYIRLLDKCGKDLNNAFYVCPTDLRSSHDRFLKMAERIREREEKERQRQIAIQNEARFKELKEKFFGLSFTDGTIIVSVLESIQEYYNEGKAMHHCVGQSEYFLKPHSLVFSARIDGQRIETVELSLKTFQVIQSRGLCNKNTKHHQHIINLVHKNVPLVQQRMLA</sequence>
<proteinExistence type="predicted"/>
<evidence type="ECO:0000313" key="2">
    <source>
        <dbReference type="Proteomes" id="UP000183040"/>
    </source>
</evidence>
<dbReference type="InterPro" id="IPR025586">
    <property type="entry name" value="PcfJ"/>
</dbReference>
<name>A0A1H4GD07_9BACE</name>
<protein>
    <submittedName>
        <fullName evidence="1">PcfJ-like protein</fullName>
    </submittedName>
</protein>
<gene>
    <name evidence="1" type="ORF">SAMN04487924_12832</name>
</gene>
<dbReference type="Proteomes" id="UP000183040">
    <property type="component" value="Unassembled WGS sequence"/>
</dbReference>